<dbReference type="OrthoDB" id="5835618at2759"/>
<evidence type="ECO:0000256" key="5">
    <source>
        <dbReference type="ARBA" id="ARBA00023274"/>
    </source>
</evidence>
<evidence type="ECO:0000313" key="10">
    <source>
        <dbReference type="Proteomes" id="UP001652621"/>
    </source>
</evidence>
<sequence length="397" mass="45291">MRFTSRLHAQHLGWSFKKHWQTQGKRIPNDTGAASELEKKEILIKNTGDATAHDKFKTNIGSLTHHQWHDKFCYIYCKETVLLEGLPQAQLLTNTVKIKGLPKSLYELIINLKIPSSVERNAELAVTKSNVYDAEQSSLPRTRNVDRPAYKYPRVYGASQLRSNHILINTFLNECEKLASSEVSGQRRILDEVDYGVTLPKNGYRIQMNVVANKIITCCKTIEPLRGNFDAEMPDLYPTKNTISLSKENGYPSKTKFPINLGSYSHPHTVITFFDKKKLRNIHGTNVSKSQFQSRTLLAGFAVAAARAKQIYGNTNIETLPKPIVIQSIQTDGCSFHFGVFQLNTLRFDEQSKLKNYWFQEDDMDLYEICGCVNGQSRLDGYNKNVFRYLAGFYKNL</sequence>
<evidence type="ECO:0000313" key="11">
    <source>
        <dbReference type="RefSeq" id="XP_058982826.1"/>
    </source>
</evidence>
<dbReference type="VEuPathDB" id="VectorBase:MDOA010899"/>
<dbReference type="RefSeq" id="XP_058982826.1">
    <property type="nucleotide sequence ID" value="XM_059126843.1"/>
</dbReference>
<dbReference type="Pfam" id="PF07147">
    <property type="entry name" value="PDCD9"/>
    <property type="match status" value="1"/>
</dbReference>
<dbReference type="GO" id="GO:0006412">
    <property type="term" value="P:translation"/>
    <property type="evidence" value="ECO:0007669"/>
    <property type="project" value="InterPro"/>
</dbReference>
<dbReference type="GO" id="GO:0003735">
    <property type="term" value="F:structural constituent of ribosome"/>
    <property type="evidence" value="ECO:0007669"/>
    <property type="project" value="InterPro"/>
</dbReference>
<evidence type="ECO:0000256" key="2">
    <source>
        <dbReference type="ARBA" id="ARBA00022946"/>
    </source>
</evidence>
<keyword evidence="5" id="KW-0687">Ribonucleoprotein</keyword>
<reference evidence="9" key="1">
    <citation type="submission" date="2020-05" db="UniProtKB">
        <authorList>
            <consortium name="EnsemblMetazoa"/>
        </authorList>
    </citation>
    <scope>IDENTIFICATION</scope>
    <source>
        <strain evidence="9">Aabys</strain>
    </source>
</reference>
<dbReference type="GO" id="GO:1990904">
    <property type="term" value="C:ribonucleoprotein complex"/>
    <property type="evidence" value="ECO:0007669"/>
    <property type="project" value="UniProtKB-KW"/>
</dbReference>
<evidence type="ECO:0000313" key="9">
    <source>
        <dbReference type="EnsemblMetazoa" id="MDOA010899-PA"/>
    </source>
</evidence>
<proteinExistence type="inferred from homology"/>
<comment type="similarity">
    <text evidence="6">Belongs to the mitochondrion-specific ribosomal protein mL37 family.</text>
</comment>
<keyword evidence="2" id="KW-0809">Transit peptide</keyword>
<gene>
    <name evidence="9" type="primary">101898909</name>
    <name evidence="11" type="synonym">LOC101898909</name>
</gene>
<dbReference type="InterPro" id="IPR052482">
    <property type="entry name" value="mtLSU_mL37"/>
</dbReference>
<dbReference type="PANTHER" id="PTHR15889">
    <property type="entry name" value="MITOCHONDRIAL RIBOSOMAL PROTEIN L37"/>
    <property type="match status" value="1"/>
</dbReference>
<evidence type="ECO:0000256" key="3">
    <source>
        <dbReference type="ARBA" id="ARBA00022980"/>
    </source>
</evidence>
<dbReference type="GO" id="GO:0005739">
    <property type="term" value="C:mitochondrion"/>
    <property type="evidence" value="ECO:0007669"/>
    <property type="project" value="UniProtKB-SubCell"/>
</dbReference>
<evidence type="ECO:0000256" key="8">
    <source>
        <dbReference type="ARBA" id="ARBA00041617"/>
    </source>
</evidence>
<name>A0A1I8N2Q8_MUSDO</name>
<dbReference type="Proteomes" id="UP001652621">
    <property type="component" value="Unplaced"/>
</dbReference>
<keyword evidence="10" id="KW-1185">Reference proteome</keyword>
<protein>
    <recommendedName>
        <fullName evidence="7">Large ribosomal subunit protein mL37</fullName>
    </recommendedName>
    <alternativeName>
        <fullName evidence="8">39S ribosomal protein L37, mitochondrial</fullName>
    </alternativeName>
</protein>
<accession>A0A1I8N2Q8</accession>
<organism evidence="9">
    <name type="scientific">Musca domestica</name>
    <name type="common">House fly</name>
    <dbReference type="NCBI Taxonomy" id="7370"/>
    <lineage>
        <taxon>Eukaryota</taxon>
        <taxon>Metazoa</taxon>
        <taxon>Ecdysozoa</taxon>
        <taxon>Arthropoda</taxon>
        <taxon>Hexapoda</taxon>
        <taxon>Insecta</taxon>
        <taxon>Pterygota</taxon>
        <taxon>Neoptera</taxon>
        <taxon>Endopterygota</taxon>
        <taxon>Diptera</taxon>
        <taxon>Brachycera</taxon>
        <taxon>Muscomorpha</taxon>
        <taxon>Muscoidea</taxon>
        <taxon>Muscidae</taxon>
        <taxon>Musca</taxon>
    </lineage>
</organism>
<dbReference type="AlphaFoldDB" id="A0A1I8N2Q8"/>
<evidence type="ECO:0000256" key="4">
    <source>
        <dbReference type="ARBA" id="ARBA00023128"/>
    </source>
</evidence>
<dbReference type="eggNOG" id="ENOG502QQAQ">
    <property type="taxonomic scope" value="Eukaryota"/>
</dbReference>
<reference evidence="11" key="2">
    <citation type="submission" date="2025-05" db="UniProtKB">
        <authorList>
            <consortium name="RefSeq"/>
        </authorList>
    </citation>
    <scope>IDENTIFICATION</scope>
    <source>
        <strain evidence="11">Aabys</strain>
        <tissue evidence="11">Whole body</tissue>
    </source>
</reference>
<evidence type="ECO:0000256" key="6">
    <source>
        <dbReference type="ARBA" id="ARBA00037985"/>
    </source>
</evidence>
<dbReference type="GO" id="GO:0005840">
    <property type="term" value="C:ribosome"/>
    <property type="evidence" value="ECO:0007669"/>
    <property type="project" value="UniProtKB-KW"/>
</dbReference>
<keyword evidence="4" id="KW-0496">Mitochondrion</keyword>
<comment type="subcellular location">
    <subcellularLocation>
        <location evidence="1">Mitochondrion</location>
    </subcellularLocation>
</comment>
<dbReference type="VEuPathDB" id="VectorBase:MDOMA2_003027"/>
<dbReference type="InterPro" id="IPR010793">
    <property type="entry name" value="Ribosomal_mL37/mL65"/>
</dbReference>
<keyword evidence="3" id="KW-0689">Ribosomal protein</keyword>
<evidence type="ECO:0000256" key="7">
    <source>
        <dbReference type="ARBA" id="ARBA00039442"/>
    </source>
</evidence>
<evidence type="ECO:0000256" key="1">
    <source>
        <dbReference type="ARBA" id="ARBA00004173"/>
    </source>
</evidence>
<dbReference type="PANTHER" id="PTHR15889:SF2">
    <property type="entry name" value="LARGE RIBOSOMAL SUBUNIT PROTEIN ML37"/>
    <property type="match status" value="1"/>
</dbReference>
<dbReference type="STRING" id="7370.A0A1I8N2Q8"/>
<dbReference type="EnsemblMetazoa" id="MDOA010899-RA">
    <property type="protein sequence ID" value="MDOA010899-PA"/>
    <property type="gene ID" value="MDOA010899"/>
</dbReference>